<proteinExistence type="predicted"/>
<dbReference type="SUPFAM" id="SSF81923">
    <property type="entry name" value="Double Clp-N motif"/>
    <property type="match status" value="1"/>
</dbReference>
<evidence type="ECO:0000259" key="2">
    <source>
        <dbReference type="PROSITE" id="PS51903"/>
    </source>
</evidence>
<organism evidence="3 4">
    <name type="scientific">Actinoplanes lutulentus</name>
    <dbReference type="NCBI Taxonomy" id="1287878"/>
    <lineage>
        <taxon>Bacteria</taxon>
        <taxon>Bacillati</taxon>
        <taxon>Actinomycetota</taxon>
        <taxon>Actinomycetes</taxon>
        <taxon>Micromonosporales</taxon>
        <taxon>Micromonosporaceae</taxon>
        <taxon>Actinoplanes</taxon>
    </lineage>
</organism>
<gene>
    <name evidence="3" type="ORF">B0I29_11581</name>
</gene>
<keyword evidence="4" id="KW-1185">Reference proteome</keyword>
<accession>A0A327Z5A8</accession>
<dbReference type="EMBL" id="QLMJ01000015">
    <property type="protein sequence ID" value="RAK31275.1"/>
    <property type="molecule type" value="Genomic_DNA"/>
</dbReference>
<dbReference type="InterPro" id="IPR004176">
    <property type="entry name" value="Clp_R_N"/>
</dbReference>
<feature type="domain" description="Clp R" evidence="2">
    <location>
        <begin position="90"/>
        <end position="233"/>
    </location>
</feature>
<dbReference type="Gene3D" id="1.10.1780.10">
    <property type="entry name" value="Clp, N-terminal domain"/>
    <property type="match status" value="1"/>
</dbReference>
<comment type="caution">
    <text evidence="3">The sequence shown here is derived from an EMBL/GenBank/DDBJ whole genome shotgun (WGS) entry which is preliminary data.</text>
</comment>
<reference evidence="3 4" key="1">
    <citation type="submission" date="2018-06" db="EMBL/GenBank/DDBJ databases">
        <title>Genomic Encyclopedia of Type Strains, Phase III (KMG-III): the genomes of soil and plant-associated and newly described type strains.</title>
        <authorList>
            <person name="Whitman W."/>
        </authorList>
    </citation>
    <scope>NUCLEOTIDE SEQUENCE [LARGE SCALE GENOMIC DNA]</scope>
    <source>
        <strain evidence="3 4">CGMCC 4.7090</strain>
    </source>
</reference>
<dbReference type="PROSITE" id="PS51903">
    <property type="entry name" value="CLP_R"/>
    <property type="match status" value="1"/>
</dbReference>
<name>A0A327Z5A8_9ACTN</name>
<sequence length="238" mass="25274">MVDGMTSPVRLDDLILAINQSRPDSPIDRLTEAVLLADHLGELADHLIGHFVDQARHSGASWTEIGAGLGVSKQAAQKRFVGKPDPSQGFHRYSDAARAAVVGSMSQAKIHKNHEIAPSHLLLALIEQPDTLAMHALTAQSIDVEVIRDAAIADLPAPAGDAPEPVLVPFDARAKKALELTFREALRLQHERVGTGHILLALLEEEPAGGVLGRAGVQKAAVENTVLTGPQESARPVA</sequence>
<dbReference type="InterPro" id="IPR036628">
    <property type="entry name" value="Clp_N_dom_sf"/>
</dbReference>
<dbReference type="AlphaFoldDB" id="A0A327Z5A8"/>
<dbReference type="Pfam" id="PF02861">
    <property type="entry name" value="Clp_N"/>
    <property type="match status" value="2"/>
</dbReference>
<evidence type="ECO:0000313" key="4">
    <source>
        <dbReference type="Proteomes" id="UP000249341"/>
    </source>
</evidence>
<evidence type="ECO:0000256" key="1">
    <source>
        <dbReference type="PROSITE-ProRule" id="PRU01251"/>
    </source>
</evidence>
<protein>
    <submittedName>
        <fullName evidence="3">ClpA/ClpB-like protein</fullName>
    </submittedName>
</protein>
<dbReference type="Proteomes" id="UP000249341">
    <property type="component" value="Unassembled WGS sequence"/>
</dbReference>
<keyword evidence="1" id="KW-0677">Repeat</keyword>
<evidence type="ECO:0000313" key="3">
    <source>
        <dbReference type="EMBL" id="RAK31275.1"/>
    </source>
</evidence>